<dbReference type="Gene3D" id="1.10.720.30">
    <property type="entry name" value="SAP domain"/>
    <property type="match status" value="1"/>
</dbReference>
<gene>
    <name evidence="2" type="ORF">OIU79_013581</name>
</gene>
<keyword evidence="3" id="KW-1185">Reference proteome</keyword>
<dbReference type="PANTHER" id="PTHR10782:SF102">
    <property type="entry name" value="E3 SUMO-PROTEIN LIGASE SIZ1"/>
    <property type="match status" value="1"/>
</dbReference>
<dbReference type="Proteomes" id="UP001151532">
    <property type="component" value="Chromosome 9"/>
</dbReference>
<dbReference type="GO" id="GO:0000785">
    <property type="term" value="C:chromatin"/>
    <property type="evidence" value="ECO:0007669"/>
    <property type="project" value="TreeGrafter"/>
</dbReference>
<protein>
    <submittedName>
        <fullName evidence="2">SAP DOMAIN-CONTAINING PROTEIN-RELATED</fullName>
    </submittedName>
</protein>
<evidence type="ECO:0000259" key="1">
    <source>
        <dbReference type="PROSITE" id="PS50800"/>
    </source>
</evidence>
<reference evidence="2" key="2">
    <citation type="journal article" date="2023" name="Int. J. Mol. Sci.">
        <title>De Novo Assembly and Annotation of 11 Diverse Shrub Willow (Salix) Genomes Reveals Novel Gene Organization in Sex-Linked Regions.</title>
        <authorList>
            <person name="Hyden B."/>
            <person name="Feng K."/>
            <person name="Yates T.B."/>
            <person name="Jawdy S."/>
            <person name="Cereghino C."/>
            <person name="Smart L.B."/>
            <person name="Muchero W."/>
        </authorList>
    </citation>
    <scope>NUCLEOTIDE SEQUENCE</scope>
    <source>
        <tissue evidence="2">Shoot tip</tissue>
    </source>
</reference>
<dbReference type="PANTHER" id="PTHR10782">
    <property type="entry name" value="ZINC FINGER MIZ DOMAIN-CONTAINING PROTEIN"/>
    <property type="match status" value="1"/>
</dbReference>
<reference evidence="2" key="1">
    <citation type="submission" date="2022-11" db="EMBL/GenBank/DDBJ databases">
        <authorList>
            <person name="Hyden B.L."/>
            <person name="Feng K."/>
            <person name="Yates T."/>
            <person name="Jawdy S."/>
            <person name="Smart L.B."/>
            <person name="Muchero W."/>
        </authorList>
    </citation>
    <scope>NUCLEOTIDE SEQUENCE</scope>
    <source>
        <tissue evidence="2">Shoot tip</tissue>
    </source>
</reference>
<dbReference type="SMART" id="SM00513">
    <property type="entry name" value="SAP"/>
    <property type="match status" value="1"/>
</dbReference>
<comment type="caution">
    <text evidence="2">The sequence shown here is derived from an EMBL/GenBank/DDBJ whole genome shotgun (WGS) entry which is preliminary data.</text>
</comment>
<evidence type="ECO:0000313" key="3">
    <source>
        <dbReference type="Proteomes" id="UP001151532"/>
    </source>
</evidence>
<dbReference type="AlphaFoldDB" id="A0A9Q0PNL3"/>
<dbReference type="EMBL" id="JAPFFK010000018">
    <property type="protein sequence ID" value="KAJ6691598.1"/>
    <property type="molecule type" value="Genomic_DNA"/>
</dbReference>
<evidence type="ECO:0000313" key="2">
    <source>
        <dbReference type="EMBL" id="KAJ6691598.1"/>
    </source>
</evidence>
<dbReference type="OrthoDB" id="28127at2759"/>
<name>A0A9Q0PNL3_SALPP</name>
<proteinExistence type="predicted"/>
<accession>A0A9Q0PNL3</accession>
<dbReference type="InterPro" id="IPR003034">
    <property type="entry name" value="SAP_dom"/>
</dbReference>
<feature type="domain" description="SAP" evidence="1">
    <location>
        <begin position="18"/>
        <end position="52"/>
    </location>
</feature>
<dbReference type="PROSITE" id="PS50800">
    <property type="entry name" value="SAP"/>
    <property type="match status" value="1"/>
</dbReference>
<dbReference type="InterPro" id="IPR036361">
    <property type="entry name" value="SAP_dom_sf"/>
</dbReference>
<dbReference type="GO" id="GO:0016925">
    <property type="term" value="P:protein sumoylation"/>
    <property type="evidence" value="ECO:0007669"/>
    <property type="project" value="TreeGrafter"/>
</dbReference>
<dbReference type="SUPFAM" id="SSF68906">
    <property type="entry name" value="SAP domain"/>
    <property type="match status" value="1"/>
</dbReference>
<dbReference type="Pfam" id="PF02037">
    <property type="entry name" value="SAP"/>
    <property type="match status" value="1"/>
</dbReference>
<organism evidence="2 3">
    <name type="scientific">Salix purpurea</name>
    <name type="common">Purple osier willow</name>
    <dbReference type="NCBI Taxonomy" id="77065"/>
    <lineage>
        <taxon>Eukaryota</taxon>
        <taxon>Viridiplantae</taxon>
        <taxon>Streptophyta</taxon>
        <taxon>Embryophyta</taxon>
        <taxon>Tracheophyta</taxon>
        <taxon>Spermatophyta</taxon>
        <taxon>Magnoliopsida</taxon>
        <taxon>eudicotyledons</taxon>
        <taxon>Gunneridae</taxon>
        <taxon>Pentapetalae</taxon>
        <taxon>rosids</taxon>
        <taxon>fabids</taxon>
        <taxon>Malpighiales</taxon>
        <taxon>Salicaceae</taxon>
        <taxon>Saliceae</taxon>
        <taxon>Salix</taxon>
    </lineage>
</organism>
<dbReference type="GO" id="GO:0061665">
    <property type="term" value="F:SUMO ligase activity"/>
    <property type="evidence" value="ECO:0007669"/>
    <property type="project" value="TreeGrafter"/>
</dbReference>
<sequence length="173" mass="18956">MAVISSYVVQASESPDKLGYFRIKELKNVLTLLGLSKQGKKQDLVDRILAILSDGQVSKIWAKKSAIGKEEAAKLVDDTYRKMQVSGATDLASKGLGTSNCCNSKFNVEIDEPFHSDTKVRCPCGTSLETELMIKVKRSFSSESSSIISYRCAYSMDGLYGTVFTSKVSLAWS</sequence>